<dbReference type="AlphaFoldDB" id="A0A6M3LE52"/>
<gene>
    <name evidence="1" type="ORF">MM415B04534_0006</name>
</gene>
<dbReference type="EMBL" id="MT143086">
    <property type="protein sequence ID" value="QJA92663.1"/>
    <property type="molecule type" value="Genomic_DNA"/>
</dbReference>
<name>A0A6M3LE52_9ZZZZ</name>
<sequence>METRQREREPFDDYLDSVLSSVTQMTGGLVPTDKVPYKTVLYHYSSGHTAYIAADTISRER</sequence>
<protein>
    <submittedName>
        <fullName evidence="1">Uncharacterized protein</fullName>
    </submittedName>
</protein>
<organism evidence="1">
    <name type="scientific">viral metagenome</name>
    <dbReference type="NCBI Taxonomy" id="1070528"/>
    <lineage>
        <taxon>unclassified sequences</taxon>
        <taxon>metagenomes</taxon>
        <taxon>organismal metagenomes</taxon>
    </lineage>
</organism>
<accession>A0A6M3LE52</accession>
<evidence type="ECO:0000313" key="1">
    <source>
        <dbReference type="EMBL" id="QJA92663.1"/>
    </source>
</evidence>
<reference evidence="1" key="1">
    <citation type="submission" date="2020-03" db="EMBL/GenBank/DDBJ databases">
        <title>The deep terrestrial virosphere.</title>
        <authorList>
            <person name="Holmfeldt K."/>
            <person name="Nilsson E."/>
            <person name="Simone D."/>
            <person name="Lopez-Fernandez M."/>
            <person name="Wu X."/>
            <person name="de Brujin I."/>
            <person name="Lundin D."/>
            <person name="Andersson A."/>
            <person name="Bertilsson S."/>
            <person name="Dopson M."/>
        </authorList>
    </citation>
    <scope>NUCLEOTIDE SEQUENCE</scope>
    <source>
        <strain evidence="1">MM415B04534</strain>
    </source>
</reference>
<proteinExistence type="predicted"/>